<protein>
    <submittedName>
        <fullName evidence="1">Uncharacterized protein</fullName>
    </submittedName>
</protein>
<comment type="caution">
    <text evidence="1">The sequence shown here is derived from an EMBL/GenBank/DDBJ whole genome shotgun (WGS) entry which is preliminary data.</text>
</comment>
<sequence length="81" mass="9370">MERESGVYDNIHFEYDSSTNIYKGKLKHKDIKTLSSNLCTKFKLSHRICHGILDDIFGYCGMSTSPIWRNKRTSLGEILIN</sequence>
<organism evidence="1 2">
    <name type="scientific">Intoshia linei</name>
    <dbReference type="NCBI Taxonomy" id="1819745"/>
    <lineage>
        <taxon>Eukaryota</taxon>
        <taxon>Metazoa</taxon>
        <taxon>Spiralia</taxon>
        <taxon>Lophotrochozoa</taxon>
        <taxon>Mesozoa</taxon>
        <taxon>Orthonectida</taxon>
        <taxon>Rhopaluridae</taxon>
        <taxon>Intoshia</taxon>
    </lineage>
</organism>
<evidence type="ECO:0000313" key="1">
    <source>
        <dbReference type="EMBL" id="OAF66959.1"/>
    </source>
</evidence>
<proteinExistence type="predicted"/>
<gene>
    <name evidence="1" type="ORF">A3Q56_05265</name>
</gene>
<keyword evidence="2" id="KW-1185">Reference proteome</keyword>
<dbReference type="EMBL" id="LWCA01000782">
    <property type="protein sequence ID" value="OAF66959.1"/>
    <property type="molecule type" value="Genomic_DNA"/>
</dbReference>
<reference evidence="1 2" key="1">
    <citation type="submission" date="2016-04" db="EMBL/GenBank/DDBJ databases">
        <title>The genome of Intoshia linei affirms orthonectids as highly simplified spiralians.</title>
        <authorList>
            <person name="Mikhailov K.V."/>
            <person name="Slusarev G.S."/>
            <person name="Nikitin M.A."/>
            <person name="Logacheva M.D."/>
            <person name="Penin A."/>
            <person name="Aleoshin V."/>
            <person name="Panchin Y.V."/>
        </authorList>
    </citation>
    <scope>NUCLEOTIDE SEQUENCE [LARGE SCALE GENOMIC DNA]</scope>
    <source>
        <strain evidence="1">Intl2013</strain>
        <tissue evidence="1">Whole animal</tissue>
    </source>
</reference>
<evidence type="ECO:0000313" key="2">
    <source>
        <dbReference type="Proteomes" id="UP000078046"/>
    </source>
</evidence>
<name>A0A177AY82_9BILA</name>
<dbReference type="AlphaFoldDB" id="A0A177AY82"/>
<dbReference type="Proteomes" id="UP000078046">
    <property type="component" value="Unassembled WGS sequence"/>
</dbReference>
<accession>A0A177AY82</accession>